<reference evidence="3" key="1">
    <citation type="submission" date="2024-05" db="EMBL/GenBank/DDBJ databases">
        <title>Planctomycetes of the genus Singulisphaera possess chitinolytic capabilities.</title>
        <authorList>
            <person name="Ivanova A."/>
        </authorList>
    </citation>
    <scope>NUCLEOTIDE SEQUENCE</scope>
    <source>
        <strain evidence="3">Ch08T</strain>
    </source>
</reference>
<protein>
    <submittedName>
        <fullName evidence="3">S49 family peptidase</fullName>
    </submittedName>
</protein>
<sequence>MKAPEYILSRPWAMLPDRVEQMIAIAERMNDVEAVLAKVGKPLDNTQGVRIRGSVAVVPVIGVISRYADLFTYICGGTTVEHLSRDIQTAIDDPNIESIILEIDSPGGQAAGIGELAALIHAGSQIKPIVSYVSNLGASAGYWIASAGSEIVASPSAILGSVGVVWPMSRTTDDGKTIEFVSSQSPNKRLSTETKEGRAEYQAMVDGMADVFIGAVANYRETTPAKVVSDFGAGGLKIGQAAVDAGMADRLGSLEALITELSNGGPAGSSLPIKHGGAAVAGSKDHVMKFNFKGLIPKWIAAGAPDTMDVDETEAVVGVQPKTEDFATSLAKFQASQLMVPAGPTARELELQAQLDAFKATQDTALTAEAGTWFDLQVKNGKTVPADREAYLAAYVEYSKADAVTAIASFSRLGSFKASIEGRKPNGLTTESIPTDAEEATEFFKAGGFKRLPAAAVTPNETQAAKDKEIVAEMLAAINEGE</sequence>
<dbReference type="CDD" id="cd07022">
    <property type="entry name" value="S49_Sppa_36K_type"/>
    <property type="match status" value="1"/>
</dbReference>
<dbReference type="Pfam" id="PF01343">
    <property type="entry name" value="Peptidase_S49"/>
    <property type="match status" value="1"/>
</dbReference>
<gene>
    <name evidence="3" type="ORF">V5E97_06780</name>
</gene>
<dbReference type="EMBL" id="CP155447">
    <property type="protein sequence ID" value="XBH05723.1"/>
    <property type="molecule type" value="Genomic_DNA"/>
</dbReference>
<dbReference type="AlphaFoldDB" id="A0AAU7CJU2"/>
<organism evidence="3">
    <name type="scientific">Singulisphaera sp. Ch08</name>
    <dbReference type="NCBI Taxonomy" id="3120278"/>
    <lineage>
        <taxon>Bacteria</taxon>
        <taxon>Pseudomonadati</taxon>
        <taxon>Planctomycetota</taxon>
        <taxon>Planctomycetia</taxon>
        <taxon>Isosphaerales</taxon>
        <taxon>Isosphaeraceae</taxon>
        <taxon>Singulisphaera</taxon>
    </lineage>
</organism>
<dbReference type="PANTHER" id="PTHR42987:SF4">
    <property type="entry name" value="PROTEASE SOHB-RELATED"/>
    <property type="match status" value="1"/>
</dbReference>
<evidence type="ECO:0000313" key="3">
    <source>
        <dbReference type="EMBL" id="XBH05723.1"/>
    </source>
</evidence>
<feature type="domain" description="Peptidase S49" evidence="2">
    <location>
        <begin position="124"/>
        <end position="262"/>
    </location>
</feature>
<evidence type="ECO:0000259" key="2">
    <source>
        <dbReference type="Pfam" id="PF01343"/>
    </source>
</evidence>
<dbReference type="PANTHER" id="PTHR42987">
    <property type="entry name" value="PEPTIDASE S49"/>
    <property type="match status" value="1"/>
</dbReference>
<dbReference type="InterPro" id="IPR002142">
    <property type="entry name" value="Peptidase_S49"/>
</dbReference>
<dbReference type="GO" id="GO:0006508">
    <property type="term" value="P:proteolysis"/>
    <property type="evidence" value="ECO:0007669"/>
    <property type="project" value="InterPro"/>
</dbReference>
<proteinExistence type="inferred from homology"/>
<dbReference type="RefSeq" id="WP_406698572.1">
    <property type="nucleotide sequence ID" value="NZ_CP155447.1"/>
</dbReference>
<dbReference type="GO" id="GO:0008233">
    <property type="term" value="F:peptidase activity"/>
    <property type="evidence" value="ECO:0007669"/>
    <property type="project" value="InterPro"/>
</dbReference>
<evidence type="ECO:0000256" key="1">
    <source>
        <dbReference type="ARBA" id="ARBA00008683"/>
    </source>
</evidence>
<dbReference type="SUPFAM" id="SSF52096">
    <property type="entry name" value="ClpP/crotonase"/>
    <property type="match status" value="1"/>
</dbReference>
<comment type="similarity">
    <text evidence="1">Belongs to the peptidase S49 family.</text>
</comment>
<dbReference type="Gene3D" id="3.90.226.10">
    <property type="entry name" value="2-enoyl-CoA Hydratase, Chain A, domain 1"/>
    <property type="match status" value="1"/>
</dbReference>
<name>A0AAU7CJU2_9BACT</name>
<accession>A0AAU7CJU2</accession>
<dbReference type="InterPro" id="IPR029045">
    <property type="entry name" value="ClpP/crotonase-like_dom_sf"/>
</dbReference>
<dbReference type="InterPro" id="IPR033855">
    <property type="entry name" value="Protein_C"/>
</dbReference>